<dbReference type="Proteomes" id="UP001642360">
    <property type="component" value="Unassembled WGS sequence"/>
</dbReference>
<evidence type="ECO:0000256" key="2">
    <source>
        <dbReference type="PROSITE-ProRule" id="PRU00708"/>
    </source>
</evidence>
<feature type="repeat" description="PPR" evidence="2">
    <location>
        <begin position="171"/>
        <end position="205"/>
    </location>
</feature>
<accession>A0ABC8SZR8</accession>
<evidence type="ECO:0000313" key="3">
    <source>
        <dbReference type="EMBL" id="CAK9162542.1"/>
    </source>
</evidence>
<protein>
    <recommendedName>
        <fullName evidence="5">Pentatricopeptide repeat-containing protein</fullName>
    </recommendedName>
</protein>
<proteinExistence type="predicted"/>
<dbReference type="PANTHER" id="PTHR47926">
    <property type="entry name" value="PENTATRICOPEPTIDE REPEAT-CONTAINING PROTEIN"/>
    <property type="match status" value="1"/>
</dbReference>
<evidence type="ECO:0000313" key="4">
    <source>
        <dbReference type="Proteomes" id="UP001642360"/>
    </source>
</evidence>
<dbReference type="NCBIfam" id="TIGR00756">
    <property type="entry name" value="PPR"/>
    <property type="match status" value="3"/>
</dbReference>
<keyword evidence="4" id="KW-1185">Reference proteome</keyword>
<keyword evidence="1" id="KW-0677">Repeat</keyword>
<dbReference type="Pfam" id="PF20431">
    <property type="entry name" value="E_motif"/>
    <property type="match status" value="1"/>
</dbReference>
<dbReference type="Pfam" id="PF13041">
    <property type="entry name" value="PPR_2"/>
    <property type="match status" value="1"/>
</dbReference>
<organism evidence="3 4">
    <name type="scientific">Ilex paraguariensis</name>
    <name type="common">yerba mate</name>
    <dbReference type="NCBI Taxonomy" id="185542"/>
    <lineage>
        <taxon>Eukaryota</taxon>
        <taxon>Viridiplantae</taxon>
        <taxon>Streptophyta</taxon>
        <taxon>Embryophyta</taxon>
        <taxon>Tracheophyta</taxon>
        <taxon>Spermatophyta</taxon>
        <taxon>Magnoliopsida</taxon>
        <taxon>eudicotyledons</taxon>
        <taxon>Gunneridae</taxon>
        <taxon>Pentapetalae</taxon>
        <taxon>asterids</taxon>
        <taxon>campanulids</taxon>
        <taxon>Aquifoliales</taxon>
        <taxon>Aquifoliaceae</taxon>
        <taxon>Ilex</taxon>
    </lineage>
</organism>
<dbReference type="FunFam" id="1.25.40.10:FF:000996">
    <property type="entry name" value="Small kernel1"/>
    <property type="match status" value="1"/>
</dbReference>
<evidence type="ECO:0000256" key="1">
    <source>
        <dbReference type="ARBA" id="ARBA00022737"/>
    </source>
</evidence>
<name>A0ABC8SZR8_9AQUA</name>
<feature type="repeat" description="PPR" evidence="2">
    <location>
        <begin position="70"/>
        <end position="104"/>
    </location>
</feature>
<comment type="caution">
    <text evidence="3">The sequence shown here is derived from an EMBL/GenBank/DDBJ whole genome shotgun (WGS) entry which is preliminary data.</text>
</comment>
<dbReference type="Gene3D" id="1.25.40.10">
    <property type="entry name" value="Tetratricopeptide repeat domain"/>
    <property type="match status" value="3"/>
</dbReference>
<dbReference type="InterPro" id="IPR002885">
    <property type="entry name" value="PPR_rpt"/>
</dbReference>
<dbReference type="InterPro" id="IPR046848">
    <property type="entry name" value="E_motif"/>
</dbReference>
<sequence>MPPTVTALSSILRKCALVSAMSQVKQTHTQILIHCLPHNVTLQTDLLLAYAKSGFLQYARKVFDKMLERNMHSWNIMIASYVQNSLYCDALRVFSGFLKKGLRPDHYTLPPTFKASGEIEYFLLGLMLHSWVIKLGFEDYVVVGSSVLDLYLKWGRLNDAQRVFVNMEWKDPVVCNLMILGFGRAGFYVDALNCFRDMLEENVRMDSMTIPSVLAACGTEGDHTRGKEIHGQAVKSVIFDYDVAIGNALIDMYSKCGCLYYSEKVFWNMSELNLVTWTTMLSCYGAHGRGEDSLVLFEKMRDCGFVPNHVTLTAVLASCSHSGLIDQGRKIFNSVSSVYGIEPGVEHYACVVDLLGRAGCLAEAFGLIENMKLVPTASVWGALLAGCTMHKNVEIGEIAANHLFELEARNSSNYIALCGIYDSLGIQNGVLSIRRKMRELGLFKTPGCSWISIGGNVHRFYQGDVSHPFSQTIYETLDVIFRTRW</sequence>
<dbReference type="EMBL" id="CAUOFW020003891">
    <property type="protein sequence ID" value="CAK9162542.1"/>
    <property type="molecule type" value="Genomic_DNA"/>
</dbReference>
<dbReference type="Pfam" id="PF01535">
    <property type="entry name" value="PPR"/>
    <property type="match status" value="5"/>
</dbReference>
<gene>
    <name evidence="3" type="ORF">ILEXP_LOCUS31414</name>
</gene>
<reference evidence="3 4" key="1">
    <citation type="submission" date="2024-02" db="EMBL/GenBank/DDBJ databases">
        <authorList>
            <person name="Vignale AGUSTIN F."/>
            <person name="Sosa J E."/>
            <person name="Modenutti C."/>
        </authorList>
    </citation>
    <scope>NUCLEOTIDE SEQUENCE [LARGE SCALE GENOMIC DNA]</scope>
</reference>
<dbReference type="PROSITE" id="PS51375">
    <property type="entry name" value="PPR"/>
    <property type="match status" value="3"/>
</dbReference>
<dbReference type="PANTHER" id="PTHR47926:SF516">
    <property type="entry name" value="SMK1"/>
    <property type="match status" value="1"/>
</dbReference>
<dbReference type="AlphaFoldDB" id="A0ABC8SZR8"/>
<dbReference type="InterPro" id="IPR046960">
    <property type="entry name" value="PPR_At4g14850-like_plant"/>
</dbReference>
<evidence type="ECO:0008006" key="5">
    <source>
        <dbReference type="Google" id="ProtNLM"/>
    </source>
</evidence>
<dbReference type="InterPro" id="IPR011990">
    <property type="entry name" value="TPR-like_helical_dom_sf"/>
</dbReference>
<feature type="repeat" description="PPR" evidence="2">
    <location>
        <begin position="273"/>
        <end position="307"/>
    </location>
</feature>